<keyword evidence="1" id="KW-1133">Transmembrane helix</keyword>
<dbReference type="Proteomes" id="UP001470230">
    <property type="component" value="Unassembled WGS sequence"/>
</dbReference>
<evidence type="ECO:0000256" key="2">
    <source>
        <dbReference type="SAM" id="SignalP"/>
    </source>
</evidence>
<dbReference type="InterPro" id="IPR017943">
    <property type="entry name" value="Bactericidal_perm-incr_a/b_dom"/>
</dbReference>
<feature type="transmembrane region" description="Helical" evidence="1">
    <location>
        <begin position="877"/>
        <end position="897"/>
    </location>
</feature>
<feature type="transmembrane region" description="Helical" evidence="1">
    <location>
        <begin position="497"/>
        <end position="522"/>
    </location>
</feature>
<keyword evidence="1" id="KW-0812">Transmembrane</keyword>
<feature type="transmembrane region" description="Helical" evidence="1">
    <location>
        <begin position="615"/>
        <end position="642"/>
    </location>
</feature>
<feature type="transmembrane region" description="Helical" evidence="1">
    <location>
        <begin position="939"/>
        <end position="958"/>
    </location>
</feature>
<dbReference type="SUPFAM" id="SSF55394">
    <property type="entry name" value="Bactericidal permeability-increasing protein, BPI"/>
    <property type="match status" value="1"/>
</dbReference>
<comment type="caution">
    <text evidence="3">The sequence shown here is derived from an EMBL/GenBank/DDBJ whole genome shotgun (WGS) entry which is preliminary data.</text>
</comment>
<evidence type="ECO:0000313" key="4">
    <source>
        <dbReference type="Proteomes" id="UP001470230"/>
    </source>
</evidence>
<feature type="chain" id="PRO_5045477163" description="Lipid-binding serum glycoprotein C-terminal domain-containing protein" evidence="2">
    <location>
        <begin position="20"/>
        <end position="992"/>
    </location>
</feature>
<gene>
    <name evidence="3" type="ORF">M9Y10_030090</name>
</gene>
<feature type="transmembrane region" description="Helical" evidence="1">
    <location>
        <begin position="762"/>
        <end position="786"/>
    </location>
</feature>
<dbReference type="EMBL" id="JAPFFF010000004">
    <property type="protein sequence ID" value="KAK8892839.1"/>
    <property type="molecule type" value="Genomic_DNA"/>
</dbReference>
<sequence length="992" mass="111823">MNLLNLLPAFGILLHANNSNDICDFECWVKSLAIHIPPISYKVPVTNDKINMTNMILQNITITTLHTSFYPDATQINDGLLINVTLSAYLRSDLDYEGFIKTNGNISATITQINIQLPMKFIKDDDGLITDIDIYDQKKCKVTIDNIHVGMYFDNTFLDRLIKILIGPVVDIIKSNAQKIVCQTIQPTIKKYGSEFFTKIANYIRPYIDGPSSIEIPINSTKMTDLRGSQVIDLINFLLTNLTTGTTPLNLNSLVNRFSKETGIFDYQDMASLFSLPPELTFEIPVNVNDINATIKFALKSLVLSGLNTWKNFTILAPISPFVLDTTTSLDSLGINSTFQINITISGLVDTADVELSETAFFHMNMENNTLDFQLQYATEKGTGKNYTISQCTDPTCLLKLASPDGTGFKIFSINTSIGMIDLGMAEASIEEEIQETINTVCDFFIHNYRQQIPMLMNFLLNDLGRTYLNSAINDTLRTSECGTFEEEPYHEFGVTLTIIAVALSAVVLLALCVMTVVVIRIREKEPDKHKKFLSFFRNDSEASLFMHPKLPIWVRILIPFLICTNISLFLSSNGSIGASVFLKVHFGKDKKLEFPTIFDFALIKSIEDMWNAKAYILSMCVAVGSCVWPYTKLILMLIVWIMPSTLITKKYRDRILRVLFELGKWSLIDSYFMILTVVGFHFVIDFPIVHEVTVNNQNILYIWVYPAYGFITLIIATIYSLALSHLICYINRKVSNPYDNITSENEGKSSVFKQQNIASKILLVIFLPFAFVLFLAGISVVSFSFEFDGLTGWALDILNLVNKKGYTVLEMIPKFPQSCEDSNSVRTRIIQVIYVITAVIAPILHIIALAVMLFVPMTKKQLFSMYNACEVLYSWSCLDVFTVSIFISVVQIALLTDFMVGDNCDLINVVLKKFFPHDKYIDGHYKCFEIHSILENGTFLLIAAAIINTVAALWINAITRKVLEKDQDNEDYIRVNDPEVLLSSGSYVNGN</sequence>
<feature type="transmembrane region" description="Helical" evidence="1">
    <location>
        <begin position="704"/>
        <end position="724"/>
    </location>
</feature>
<feature type="transmembrane region" description="Helical" evidence="1">
    <location>
        <begin position="663"/>
        <end position="684"/>
    </location>
</feature>
<evidence type="ECO:0008006" key="5">
    <source>
        <dbReference type="Google" id="ProtNLM"/>
    </source>
</evidence>
<dbReference type="PANTHER" id="PTHR34730:SF1">
    <property type="entry name" value="PARAQUAT-INDUCIBLE PROTEIN A"/>
    <property type="match status" value="1"/>
</dbReference>
<keyword evidence="4" id="KW-1185">Reference proteome</keyword>
<dbReference type="Gene3D" id="3.15.10.10">
    <property type="entry name" value="Bactericidal permeability-increasing protein, domain 1"/>
    <property type="match status" value="1"/>
</dbReference>
<protein>
    <recommendedName>
        <fullName evidence="5">Lipid-binding serum glycoprotein C-terminal domain-containing protein</fullName>
    </recommendedName>
</protein>
<feature type="transmembrane region" description="Helical" evidence="1">
    <location>
        <begin position="553"/>
        <end position="571"/>
    </location>
</feature>
<dbReference type="Pfam" id="PF04403">
    <property type="entry name" value="PqiA"/>
    <property type="match status" value="2"/>
</dbReference>
<evidence type="ECO:0000256" key="1">
    <source>
        <dbReference type="SAM" id="Phobius"/>
    </source>
</evidence>
<proteinExistence type="predicted"/>
<feature type="transmembrane region" description="Helical" evidence="1">
    <location>
        <begin position="833"/>
        <end position="856"/>
    </location>
</feature>
<keyword evidence="1" id="KW-0472">Membrane</keyword>
<dbReference type="InterPro" id="IPR007498">
    <property type="entry name" value="PqiA-like"/>
</dbReference>
<reference evidence="3 4" key="1">
    <citation type="submission" date="2024-04" db="EMBL/GenBank/DDBJ databases">
        <title>Tritrichomonas musculus Genome.</title>
        <authorList>
            <person name="Alves-Ferreira E."/>
            <person name="Grigg M."/>
            <person name="Lorenzi H."/>
            <person name="Galac M."/>
        </authorList>
    </citation>
    <scope>NUCLEOTIDE SEQUENCE [LARGE SCALE GENOMIC DNA]</scope>
    <source>
        <strain evidence="3 4">EAF2021</strain>
    </source>
</reference>
<accession>A0ABR2KNW8</accession>
<organism evidence="3 4">
    <name type="scientific">Tritrichomonas musculus</name>
    <dbReference type="NCBI Taxonomy" id="1915356"/>
    <lineage>
        <taxon>Eukaryota</taxon>
        <taxon>Metamonada</taxon>
        <taxon>Parabasalia</taxon>
        <taxon>Tritrichomonadida</taxon>
        <taxon>Tritrichomonadidae</taxon>
        <taxon>Tritrichomonas</taxon>
    </lineage>
</organism>
<feature type="signal peptide" evidence="2">
    <location>
        <begin position="1"/>
        <end position="19"/>
    </location>
</feature>
<dbReference type="PANTHER" id="PTHR34730">
    <property type="entry name" value="UNNAMED PRODUCT"/>
    <property type="match status" value="1"/>
</dbReference>
<name>A0ABR2KNW8_9EUKA</name>
<keyword evidence="2" id="KW-0732">Signal</keyword>
<evidence type="ECO:0000313" key="3">
    <source>
        <dbReference type="EMBL" id="KAK8892839.1"/>
    </source>
</evidence>